<reference evidence="2 3" key="1">
    <citation type="journal article" date="2019" name="Int. J. Syst. Evol. Microbiol.">
        <title>The Global Catalogue of Microorganisms (GCM) 10K type strain sequencing project: providing services to taxonomists for standard genome sequencing and annotation.</title>
        <authorList>
            <consortium name="The Broad Institute Genomics Platform"/>
            <consortium name="The Broad Institute Genome Sequencing Center for Infectious Disease"/>
            <person name="Wu L."/>
            <person name="Ma J."/>
        </authorList>
    </citation>
    <scope>NUCLEOTIDE SEQUENCE [LARGE SCALE GENOMIC DNA]</scope>
    <source>
        <strain evidence="2 3">JCM 10664</strain>
    </source>
</reference>
<comment type="caution">
    <text evidence="2">The sequence shown here is derived from an EMBL/GenBank/DDBJ whole genome shotgun (WGS) entry which is preliminary data.</text>
</comment>
<feature type="region of interest" description="Disordered" evidence="1">
    <location>
        <begin position="103"/>
        <end position="128"/>
    </location>
</feature>
<evidence type="ECO:0000313" key="2">
    <source>
        <dbReference type="EMBL" id="GAA0504632.1"/>
    </source>
</evidence>
<accession>A0ABN1BSG2</accession>
<keyword evidence="3" id="KW-1185">Reference proteome</keyword>
<organism evidence="2 3">
    <name type="scientific">Saccharopolyspora thermophila</name>
    <dbReference type="NCBI Taxonomy" id="89367"/>
    <lineage>
        <taxon>Bacteria</taxon>
        <taxon>Bacillati</taxon>
        <taxon>Actinomycetota</taxon>
        <taxon>Actinomycetes</taxon>
        <taxon>Pseudonocardiales</taxon>
        <taxon>Pseudonocardiaceae</taxon>
        <taxon>Saccharopolyspora</taxon>
    </lineage>
</organism>
<evidence type="ECO:0000313" key="3">
    <source>
        <dbReference type="Proteomes" id="UP001500220"/>
    </source>
</evidence>
<name>A0ABN1BSG2_9PSEU</name>
<gene>
    <name evidence="2" type="ORF">GCM10009545_03050</name>
</gene>
<dbReference type="EMBL" id="BAAAHC010000002">
    <property type="protein sequence ID" value="GAA0504632.1"/>
    <property type="molecule type" value="Genomic_DNA"/>
</dbReference>
<dbReference type="RefSeq" id="WP_346071899.1">
    <property type="nucleotide sequence ID" value="NZ_BAAAHC010000002.1"/>
</dbReference>
<evidence type="ECO:0000256" key="1">
    <source>
        <dbReference type="SAM" id="MobiDB-lite"/>
    </source>
</evidence>
<proteinExistence type="predicted"/>
<dbReference type="Proteomes" id="UP001500220">
    <property type="component" value="Unassembled WGS sequence"/>
</dbReference>
<protein>
    <submittedName>
        <fullName evidence="2">Uncharacterized protein</fullName>
    </submittedName>
</protein>
<sequence>MGHLGLVRVPALRPAGPETVECHVDGKHVGTITVRVCDQCEVAVVEGIRMDDQPALADHALRLLVGRLPNHRWTTSRATAAQAEAFWRSLPWWQGAAGNPEYCPHMHRSDQPIPAPRADSPALPQASR</sequence>